<accession>A0A364KUD4</accession>
<evidence type="ECO:0000259" key="4">
    <source>
        <dbReference type="Pfam" id="PF00501"/>
    </source>
</evidence>
<dbReference type="Pfam" id="PF00550">
    <property type="entry name" value="PP-binding"/>
    <property type="match status" value="1"/>
</dbReference>
<dbReference type="GeneID" id="63792390"/>
<dbReference type="Proteomes" id="UP000249363">
    <property type="component" value="Unassembled WGS sequence"/>
</dbReference>
<sequence>MLVESRTDVFVGDGPRHLPPSPPNEKQTPTLYTINDVLLNLVRQSPEEPLVGYPKSSHGVSDYVYYSARDIDRFTNGAVSVLNDAGLAACTESTENQVVAILGPSNLDYVVSLFTLSRMGYAVLLLSSRLSIEAYTSLLAKTNCTNILCSPNLEKTFQKIQQEVKSLNTYTIPQQSIYSQWKKSSDLQCSDTPPEKAQKWAFIIHSSGSTGLPKPIFQTHRACISNYVGSKAYRALLTLPLFHNHGLSTMFRSLFNTRPISIYNANLPLTGKNVLETMKVTQPESFHGVPYVLKLLSEVEGGVEELAKCQQVLFGGSSCPDDLGDLLVSRGVWLVSHYGAYITELGQLMTSERSRDDLAWNYVRPLKSVQAYIKMLPLEDGSYECVALDGLPAKVTSNSDDPPNSFHTRDTFLKHPTLPNAWKYLGRIDDRVTLVNGEKVLPIPIEHRIRQSRYVKDNLVFGVGRAIPGLIVVPSEECRGMDKKEIINLVWPDIAAANESAEAFSQISREMVVILGVDTQYPATDKGTMIRNRCYQEFKDVIEESYRRLEEGDSGFVEKRALDLAELSPFLLQIFKNDLGVSLDETTDFFDAGIDSLQAIKTRAIIKKSLDIGTTELSHNVVFDCGNITKLAAHLHYLRTGEIHEEETEIEAMASLIEKYSTFISRPAQKETVLLTGSTGSLGVYILSRLMQQENVQTIYCLVRASSSSTALDRVLSSLAERSLPLRNVTKIVALPSQISSEDLGLASNTINDLKENLTKVIHVAWAVNFTIGVRSFEQQHIKGVQNLINLCLSSNRSTPAEFYFCSSISAAAGTPLPAKIAEAPIPQLEHAQNMGYARSKLVAERIIQAAAVKTGMVAKVLRVGQIVGDTVTGKWNPTEAIPLMLQTAVTMKALPALDESPSWLPVDVVANAILELTKIKPDANSKAEQFSHDSQVVYHVQNAKTFRWTEDLLPALRDAGLDFEVVNKREWVQRLRSNEQDPRKNPAVKLIDFFTDKYDNDNMGRSGLSFEMGKSEEASASLRGGVDLIQDGLIKKFVNSWRNNDW</sequence>
<evidence type="ECO:0000313" key="7">
    <source>
        <dbReference type="EMBL" id="RAO67162.1"/>
    </source>
</evidence>
<dbReference type="InterPro" id="IPR013120">
    <property type="entry name" value="FAR_NAD-bd"/>
</dbReference>
<evidence type="ECO:0000259" key="6">
    <source>
        <dbReference type="Pfam" id="PF07993"/>
    </source>
</evidence>
<dbReference type="SUPFAM" id="SSF56801">
    <property type="entry name" value="Acetyl-CoA synthetase-like"/>
    <property type="match status" value="1"/>
</dbReference>
<dbReference type="PROSITE" id="PS00012">
    <property type="entry name" value="PHOSPHOPANTETHEINE"/>
    <property type="match status" value="1"/>
</dbReference>
<dbReference type="STRING" id="1196081.A0A364KUD4"/>
<dbReference type="Gene3D" id="3.40.50.12780">
    <property type="entry name" value="N-terminal domain of ligase-like"/>
    <property type="match status" value="1"/>
</dbReference>
<reference evidence="7 8" key="1">
    <citation type="journal article" date="2017" name="Biotechnol. Biofuels">
        <title>Differential beta-glucosidase expression as a function of carbon source availability in Talaromyces amestolkiae: a genomic and proteomic approach.</title>
        <authorList>
            <person name="de Eugenio L.I."/>
            <person name="Mendez-Liter J.A."/>
            <person name="Nieto-Dominguez M."/>
            <person name="Alonso L."/>
            <person name="Gil-Munoz J."/>
            <person name="Barriuso J."/>
            <person name="Prieto A."/>
            <person name="Martinez M.J."/>
        </authorList>
    </citation>
    <scope>NUCLEOTIDE SEQUENCE [LARGE SCALE GENOMIC DNA]</scope>
    <source>
        <strain evidence="7 8">CIB</strain>
    </source>
</reference>
<dbReference type="Pfam" id="PF23562">
    <property type="entry name" value="AMP-binding_C_3"/>
    <property type="match status" value="1"/>
</dbReference>
<protein>
    <recommendedName>
        <fullName evidence="9">Carrier domain-containing protein</fullName>
    </recommendedName>
</protein>
<dbReference type="PROSITE" id="PS00455">
    <property type="entry name" value="AMP_BINDING"/>
    <property type="match status" value="1"/>
</dbReference>
<dbReference type="Gene3D" id="3.40.50.720">
    <property type="entry name" value="NAD(P)-binding Rossmann-like Domain"/>
    <property type="match status" value="1"/>
</dbReference>
<dbReference type="PANTHER" id="PTHR43439:SF2">
    <property type="entry name" value="ENZYME, PUTATIVE (JCVI)-RELATED"/>
    <property type="match status" value="1"/>
</dbReference>
<gene>
    <name evidence="7" type="ORF">BHQ10_003174</name>
</gene>
<keyword evidence="1" id="KW-0596">Phosphopantetheine</keyword>
<organism evidence="7 8">
    <name type="scientific">Talaromyces amestolkiae</name>
    <dbReference type="NCBI Taxonomy" id="1196081"/>
    <lineage>
        <taxon>Eukaryota</taxon>
        <taxon>Fungi</taxon>
        <taxon>Dikarya</taxon>
        <taxon>Ascomycota</taxon>
        <taxon>Pezizomycotina</taxon>
        <taxon>Eurotiomycetes</taxon>
        <taxon>Eurotiomycetidae</taxon>
        <taxon>Eurotiales</taxon>
        <taxon>Trichocomaceae</taxon>
        <taxon>Talaromyces</taxon>
        <taxon>Talaromyces sect. Talaromyces</taxon>
    </lineage>
</organism>
<dbReference type="SUPFAM" id="SSF47336">
    <property type="entry name" value="ACP-like"/>
    <property type="match status" value="1"/>
</dbReference>
<evidence type="ECO:0000259" key="5">
    <source>
        <dbReference type="Pfam" id="PF00550"/>
    </source>
</evidence>
<dbReference type="OrthoDB" id="429813at2759"/>
<dbReference type="InterPro" id="IPR036736">
    <property type="entry name" value="ACP-like_sf"/>
</dbReference>
<feature type="domain" description="Carrier" evidence="5">
    <location>
        <begin position="571"/>
        <end position="635"/>
    </location>
</feature>
<proteinExistence type="predicted"/>
<dbReference type="InterPro" id="IPR009081">
    <property type="entry name" value="PP-bd_ACP"/>
</dbReference>
<dbReference type="AlphaFoldDB" id="A0A364KUD4"/>
<dbReference type="Gene3D" id="1.10.1200.10">
    <property type="entry name" value="ACP-like"/>
    <property type="match status" value="1"/>
</dbReference>
<dbReference type="InterPro" id="IPR051414">
    <property type="entry name" value="Adenylate-forming_Reductase"/>
</dbReference>
<dbReference type="RefSeq" id="XP_040731678.1">
    <property type="nucleotide sequence ID" value="XM_040875401.1"/>
</dbReference>
<dbReference type="Pfam" id="PF07993">
    <property type="entry name" value="NAD_binding_4"/>
    <property type="match status" value="1"/>
</dbReference>
<dbReference type="InterPro" id="IPR042099">
    <property type="entry name" value="ANL_N_sf"/>
</dbReference>
<dbReference type="InterPro" id="IPR036291">
    <property type="entry name" value="NAD(P)-bd_dom_sf"/>
</dbReference>
<dbReference type="InterPro" id="IPR020845">
    <property type="entry name" value="AMP-binding_CS"/>
</dbReference>
<feature type="domain" description="AMP-dependent synthetase/ligase" evidence="4">
    <location>
        <begin position="95"/>
        <end position="373"/>
    </location>
</feature>
<evidence type="ECO:0008006" key="9">
    <source>
        <dbReference type="Google" id="ProtNLM"/>
    </source>
</evidence>
<feature type="domain" description="Thioester reductase (TE)" evidence="6">
    <location>
        <begin position="675"/>
        <end position="914"/>
    </location>
</feature>
<evidence type="ECO:0000256" key="2">
    <source>
        <dbReference type="ARBA" id="ARBA00022553"/>
    </source>
</evidence>
<dbReference type="InterPro" id="IPR000873">
    <property type="entry name" value="AMP-dep_synth/lig_dom"/>
</dbReference>
<dbReference type="InterPro" id="IPR006162">
    <property type="entry name" value="Ppantetheine_attach_site"/>
</dbReference>
<name>A0A364KUD4_TALAM</name>
<comment type="caution">
    <text evidence="7">The sequence shown here is derived from an EMBL/GenBank/DDBJ whole genome shotgun (WGS) entry which is preliminary data.</text>
</comment>
<evidence type="ECO:0000256" key="3">
    <source>
        <dbReference type="SAM" id="MobiDB-lite"/>
    </source>
</evidence>
<keyword evidence="2" id="KW-0597">Phosphoprotein</keyword>
<evidence type="ECO:0000256" key="1">
    <source>
        <dbReference type="ARBA" id="ARBA00022450"/>
    </source>
</evidence>
<dbReference type="EMBL" id="MIKG01000005">
    <property type="protein sequence ID" value="RAO67162.1"/>
    <property type="molecule type" value="Genomic_DNA"/>
</dbReference>
<dbReference type="PANTHER" id="PTHR43439">
    <property type="entry name" value="PHENYLACETATE-COENZYME A LIGASE"/>
    <property type="match status" value="1"/>
</dbReference>
<evidence type="ECO:0000313" key="8">
    <source>
        <dbReference type="Proteomes" id="UP000249363"/>
    </source>
</evidence>
<keyword evidence="8" id="KW-1185">Reference proteome</keyword>
<dbReference type="Pfam" id="PF00501">
    <property type="entry name" value="AMP-binding"/>
    <property type="match status" value="1"/>
</dbReference>
<dbReference type="SUPFAM" id="SSF51735">
    <property type="entry name" value="NAD(P)-binding Rossmann-fold domains"/>
    <property type="match status" value="1"/>
</dbReference>
<feature type="region of interest" description="Disordered" evidence="3">
    <location>
        <begin position="1"/>
        <end position="28"/>
    </location>
</feature>